<evidence type="ECO:0000313" key="2">
    <source>
        <dbReference type="EMBL" id="QJB02568.1"/>
    </source>
</evidence>
<sequence length="86" mass="9717">MTDLDIAKLAEDLEITDMPGDLRVILEKYVALHTLASNCLSKDVTSGMGLNKEVFGWLERDWEGGDEEYDPICENCYRDVTGDEDE</sequence>
<evidence type="ECO:0000313" key="1">
    <source>
        <dbReference type="EMBL" id="QJB00152.1"/>
    </source>
</evidence>
<proteinExistence type="predicted"/>
<dbReference type="AlphaFoldDB" id="A0A6M3M592"/>
<accession>A0A6M3M592</accession>
<organism evidence="1">
    <name type="scientific">viral metagenome</name>
    <dbReference type="NCBI Taxonomy" id="1070528"/>
    <lineage>
        <taxon>unclassified sequences</taxon>
        <taxon>metagenomes</taxon>
        <taxon>organismal metagenomes</taxon>
    </lineage>
</organism>
<gene>
    <name evidence="1" type="ORF">MM171A00678_0011</name>
    <name evidence="2" type="ORF">MM171B01174_0006</name>
</gene>
<name>A0A6M3M592_9ZZZZ</name>
<dbReference type="EMBL" id="MT143793">
    <property type="protein sequence ID" value="QJB02568.1"/>
    <property type="molecule type" value="Genomic_DNA"/>
</dbReference>
<dbReference type="EMBL" id="MT143683">
    <property type="protein sequence ID" value="QJB00152.1"/>
    <property type="molecule type" value="Genomic_DNA"/>
</dbReference>
<protein>
    <submittedName>
        <fullName evidence="1">Uncharacterized protein</fullName>
    </submittedName>
</protein>
<reference evidence="1" key="1">
    <citation type="submission" date="2020-03" db="EMBL/GenBank/DDBJ databases">
        <title>The deep terrestrial virosphere.</title>
        <authorList>
            <person name="Holmfeldt K."/>
            <person name="Nilsson E."/>
            <person name="Simone D."/>
            <person name="Lopez-Fernandez M."/>
            <person name="Wu X."/>
            <person name="de Brujin I."/>
            <person name="Lundin D."/>
            <person name="Andersson A."/>
            <person name="Bertilsson S."/>
            <person name="Dopson M."/>
        </authorList>
    </citation>
    <scope>NUCLEOTIDE SEQUENCE</scope>
    <source>
        <strain evidence="1">MM171A00678</strain>
        <strain evidence="2">MM171B01174</strain>
    </source>
</reference>